<evidence type="ECO:0000256" key="1">
    <source>
        <dbReference type="SAM" id="SignalP"/>
    </source>
</evidence>
<dbReference type="InterPro" id="IPR011990">
    <property type="entry name" value="TPR-like_helical_dom_sf"/>
</dbReference>
<dbReference type="AlphaFoldDB" id="A0A6A4GU61"/>
<proteinExistence type="predicted"/>
<name>A0A6A4GU61_9AGAR</name>
<dbReference type="Gene3D" id="1.25.40.10">
    <property type="entry name" value="Tetratricopeptide repeat domain"/>
    <property type="match status" value="1"/>
</dbReference>
<feature type="chain" id="PRO_5025605012" description="TPR-like protein" evidence="1">
    <location>
        <begin position="22"/>
        <end position="143"/>
    </location>
</feature>
<organism evidence="2 3">
    <name type="scientific">Gymnopus androsaceus JB14</name>
    <dbReference type="NCBI Taxonomy" id="1447944"/>
    <lineage>
        <taxon>Eukaryota</taxon>
        <taxon>Fungi</taxon>
        <taxon>Dikarya</taxon>
        <taxon>Basidiomycota</taxon>
        <taxon>Agaricomycotina</taxon>
        <taxon>Agaricomycetes</taxon>
        <taxon>Agaricomycetidae</taxon>
        <taxon>Agaricales</taxon>
        <taxon>Marasmiineae</taxon>
        <taxon>Omphalotaceae</taxon>
        <taxon>Gymnopus</taxon>
    </lineage>
</organism>
<sequence length="143" mass="16726">MKPCSLDAIFWIYLSLKLILHFSTIDDFQYCIVRHHHLKRMADIEEALSYHYEAKELHLSQGELWHCLIGIAQAHYYLGSQQTSLEHLDNSIRFYMEALALSHVADREGHMRVLISLDVCHLTRFEKCFRLAGDADVDKSIKH</sequence>
<evidence type="ECO:0008006" key="4">
    <source>
        <dbReference type="Google" id="ProtNLM"/>
    </source>
</evidence>
<reference evidence="2" key="1">
    <citation type="journal article" date="2019" name="Environ. Microbiol.">
        <title>Fungal ecological strategies reflected in gene transcription - a case study of two litter decomposers.</title>
        <authorList>
            <person name="Barbi F."/>
            <person name="Kohler A."/>
            <person name="Barry K."/>
            <person name="Baskaran P."/>
            <person name="Daum C."/>
            <person name="Fauchery L."/>
            <person name="Ihrmark K."/>
            <person name="Kuo A."/>
            <person name="LaButti K."/>
            <person name="Lipzen A."/>
            <person name="Morin E."/>
            <person name="Grigoriev I.V."/>
            <person name="Henrissat B."/>
            <person name="Lindahl B."/>
            <person name="Martin F."/>
        </authorList>
    </citation>
    <scope>NUCLEOTIDE SEQUENCE</scope>
    <source>
        <strain evidence="2">JB14</strain>
    </source>
</reference>
<dbReference type="EMBL" id="ML769732">
    <property type="protein sequence ID" value="KAE9388667.1"/>
    <property type="molecule type" value="Genomic_DNA"/>
</dbReference>
<keyword evidence="3" id="KW-1185">Reference proteome</keyword>
<dbReference type="Proteomes" id="UP000799118">
    <property type="component" value="Unassembled WGS sequence"/>
</dbReference>
<evidence type="ECO:0000313" key="2">
    <source>
        <dbReference type="EMBL" id="KAE9388667.1"/>
    </source>
</evidence>
<feature type="signal peptide" evidence="1">
    <location>
        <begin position="1"/>
        <end position="21"/>
    </location>
</feature>
<protein>
    <recommendedName>
        <fullName evidence="4">TPR-like protein</fullName>
    </recommendedName>
</protein>
<keyword evidence="1" id="KW-0732">Signal</keyword>
<gene>
    <name evidence="2" type="ORF">BT96DRAFT_1003967</name>
</gene>
<accession>A0A6A4GU61</accession>
<evidence type="ECO:0000313" key="3">
    <source>
        <dbReference type="Proteomes" id="UP000799118"/>
    </source>
</evidence>